<name>D0PPD3_9GAMA</name>
<organism evidence="2">
    <name type="scientific">Wood mouse herpesvirus</name>
    <dbReference type="NCBI Taxonomy" id="432370"/>
    <lineage>
        <taxon>Viruses</taxon>
        <taxon>Duplodnaviria</taxon>
        <taxon>Heunggongvirae</taxon>
        <taxon>Peploviricota</taxon>
        <taxon>Herviviricetes</taxon>
        <taxon>Herpesvirales</taxon>
        <taxon>Orthoherpesviridae</taxon>
        <taxon>Gammaherpesvirinae</taxon>
        <taxon>Rhadinovirus</taxon>
        <taxon>Rhadinovirus muridgamma7</taxon>
        <taxon>Murid gammaherpesvirus 7</taxon>
    </lineage>
</organism>
<protein>
    <submittedName>
        <fullName evidence="2">Tegument protein ORF45</fullName>
    </submittedName>
</protein>
<feature type="compositionally biased region" description="Basic and acidic residues" evidence="1">
    <location>
        <begin position="132"/>
        <end position="145"/>
    </location>
</feature>
<feature type="region of interest" description="Disordered" evidence="1">
    <location>
        <begin position="33"/>
        <end position="206"/>
    </location>
</feature>
<proteinExistence type="predicted"/>
<accession>D0PPD3</accession>
<evidence type="ECO:0000313" key="2">
    <source>
        <dbReference type="EMBL" id="ABO48424.1"/>
    </source>
</evidence>
<reference evidence="2" key="1">
    <citation type="submission" date="2007-03" db="EMBL/GenBank/DDBJ databases">
        <title>Sequence characterization of a virus closely related to Murine gammaherpesvirus 68.</title>
        <authorList>
            <person name="Milligan S."/>
            <person name="Cunningham C."/>
            <person name="Efstathiou S."/>
            <person name="Chastel O."/>
            <person name="Davison A.J."/>
        </authorList>
    </citation>
    <scope>NUCLEOTIDE SEQUENCE</scope>
    <source>
        <strain evidence="2">Brest/An711</strain>
    </source>
</reference>
<dbReference type="EMBL" id="EF495130">
    <property type="protein sequence ID" value="ABO48424.1"/>
    <property type="molecule type" value="Genomic_DNA"/>
</dbReference>
<feature type="compositionally biased region" description="Acidic residues" evidence="1">
    <location>
        <begin position="68"/>
        <end position="77"/>
    </location>
</feature>
<evidence type="ECO:0000256" key="1">
    <source>
        <dbReference type="SAM" id="MobiDB-lite"/>
    </source>
</evidence>
<feature type="compositionally biased region" description="Acidic residues" evidence="1">
    <location>
        <begin position="115"/>
        <end position="131"/>
    </location>
</feature>
<feature type="compositionally biased region" description="Acidic residues" evidence="1">
    <location>
        <begin position="95"/>
        <end position="107"/>
    </location>
</feature>
<reference evidence="2" key="2">
    <citation type="journal article" date="2010" name="J. Gen. Virol.">
        <title>Characterization of a novel wood mouse virus related to murid herpesvirus 4.</title>
        <authorList>
            <person name="Hughes D.J."/>
            <person name="Kipar A."/>
            <person name="Milligan S.G."/>
            <person name="Cunningham C."/>
            <person name="Sanders M."/>
            <person name="Quail M.A."/>
            <person name="Rajandream M.A."/>
            <person name="Efstathiou S."/>
            <person name="Bowden R.J."/>
            <person name="Chastel C."/>
            <person name="Bennett M."/>
            <person name="Sample J.T."/>
            <person name="Barrell B."/>
            <person name="Davison A.J."/>
            <person name="Stewart J.P."/>
        </authorList>
    </citation>
    <scope>NUCLEOTIDE SEQUENCE</scope>
    <source>
        <strain evidence="2">Brest/An711</strain>
    </source>
</reference>
<sequence>MDAFRKPVRMLPIKGAPISRPISVFTFDLFQHQEDSDGSSTPDSVFEEETSPARTPATPALILPYDYESSEDSDDEGQEHADGMTPNDQVSESSTSEDSDSDSDSSCDDTQQTFLDDESTSSSGEEDNDELFESKPQGEQDRSPSDSEDELPAILRAARAKQRSSSSDSAGNSNKKRRVSEEDSSRILKTPAPISGNGRYNWPWLD</sequence>